<evidence type="ECO:0000256" key="1">
    <source>
        <dbReference type="SAM" id="MobiDB-lite"/>
    </source>
</evidence>
<evidence type="ECO:0000313" key="2">
    <source>
        <dbReference type="EMBL" id="MBX65504.1"/>
    </source>
</evidence>
<feature type="compositionally biased region" description="Basic and acidic residues" evidence="1">
    <location>
        <begin position="19"/>
        <end position="31"/>
    </location>
</feature>
<dbReference type="AlphaFoldDB" id="A0A2P2QF24"/>
<sequence>MKQAKDMNNKNLLHIPPRCKQEGKNPLKREEQEEISVI</sequence>
<name>A0A2P2QF24_RHIMU</name>
<proteinExistence type="predicted"/>
<organism evidence="2">
    <name type="scientific">Rhizophora mucronata</name>
    <name type="common">Asiatic mangrove</name>
    <dbReference type="NCBI Taxonomy" id="61149"/>
    <lineage>
        <taxon>Eukaryota</taxon>
        <taxon>Viridiplantae</taxon>
        <taxon>Streptophyta</taxon>
        <taxon>Embryophyta</taxon>
        <taxon>Tracheophyta</taxon>
        <taxon>Spermatophyta</taxon>
        <taxon>Magnoliopsida</taxon>
        <taxon>eudicotyledons</taxon>
        <taxon>Gunneridae</taxon>
        <taxon>Pentapetalae</taxon>
        <taxon>rosids</taxon>
        <taxon>fabids</taxon>
        <taxon>Malpighiales</taxon>
        <taxon>Rhizophoraceae</taxon>
        <taxon>Rhizophora</taxon>
    </lineage>
</organism>
<accession>A0A2P2QF24</accession>
<dbReference type="EMBL" id="GGEC01085020">
    <property type="protein sequence ID" value="MBX65504.1"/>
    <property type="molecule type" value="Transcribed_RNA"/>
</dbReference>
<feature type="region of interest" description="Disordered" evidence="1">
    <location>
        <begin position="1"/>
        <end position="38"/>
    </location>
</feature>
<reference evidence="2" key="1">
    <citation type="submission" date="2018-02" db="EMBL/GenBank/DDBJ databases">
        <title>Rhizophora mucronata_Transcriptome.</title>
        <authorList>
            <person name="Meera S.P."/>
            <person name="Sreeshan A."/>
            <person name="Augustine A."/>
        </authorList>
    </citation>
    <scope>NUCLEOTIDE SEQUENCE</scope>
    <source>
        <tissue evidence="2">Leaf</tissue>
    </source>
</reference>
<protein>
    <submittedName>
        <fullName evidence="2">Uncharacterized protein</fullName>
    </submittedName>
</protein>